<evidence type="ECO:0000256" key="1">
    <source>
        <dbReference type="ARBA" id="ARBA00022669"/>
    </source>
</evidence>
<keyword evidence="2" id="KW-0843">Virulence</keyword>
<evidence type="ECO:0000256" key="2">
    <source>
        <dbReference type="ARBA" id="ARBA00023026"/>
    </source>
</evidence>
<comment type="caution">
    <text evidence="4">The sequence shown here is derived from an EMBL/GenBank/DDBJ whole genome shotgun (WGS) entry which is preliminary data.</text>
</comment>
<keyword evidence="5" id="KW-1185">Reference proteome</keyword>
<keyword evidence="3" id="KW-0732">Signal</keyword>
<proteinExistence type="predicted"/>
<dbReference type="Proteomes" id="UP000223968">
    <property type="component" value="Unassembled WGS sequence"/>
</dbReference>
<evidence type="ECO:0000313" key="5">
    <source>
        <dbReference type="Proteomes" id="UP000223968"/>
    </source>
</evidence>
<dbReference type="GO" id="GO:0008061">
    <property type="term" value="F:chitin binding"/>
    <property type="evidence" value="ECO:0007669"/>
    <property type="project" value="UniProtKB-KW"/>
</dbReference>
<organism evidence="4 5">
    <name type="scientific">Helicocarpus griseus UAMH5409</name>
    <dbReference type="NCBI Taxonomy" id="1447875"/>
    <lineage>
        <taxon>Eukaryota</taxon>
        <taxon>Fungi</taxon>
        <taxon>Dikarya</taxon>
        <taxon>Ascomycota</taxon>
        <taxon>Pezizomycotina</taxon>
        <taxon>Eurotiomycetes</taxon>
        <taxon>Eurotiomycetidae</taxon>
        <taxon>Onygenales</taxon>
        <taxon>Ajellomycetaceae</taxon>
        <taxon>Helicocarpus</taxon>
    </lineage>
</organism>
<dbReference type="PANTHER" id="PTHR47700">
    <property type="entry name" value="V CHITINASE, PUTATIVE (AFU_ORTHOLOGUE AFUA_6G13720)-RELATED"/>
    <property type="match status" value="1"/>
</dbReference>
<dbReference type="InterPro" id="IPR053214">
    <property type="entry name" value="LysM12-like"/>
</dbReference>
<accession>A0A2B7XE90</accession>
<dbReference type="EMBL" id="PDNB01000112">
    <property type="protein sequence ID" value="PGH07081.1"/>
    <property type="molecule type" value="Genomic_DNA"/>
</dbReference>
<evidence type="ECO:0000313" key="4">
    <source>
        <dbReference type="EMBL" id="PGH07081.1"/>
    </source>
</evidence>
<dbReference type="PANTHER" id="PTHR47700:SF2">
    <property type="entry name" value="CHITINASE"/>
    <property type="match status" value="1"/>
</dbReference>
<sequence length="163" mass="17882">MISRRFFATVAWMFLYLTTVVAARSAFEMTVSPRRDPCPPRCGATGLDPSNWPAYYSFDKLSQCDRTVLLDFAIQSELDDFDQAQTMKFRSCSIWGGDFSAMNKSPTFQVKSSTPANVTLQNASFGDKVGAVQTADAISAGRAPRKYLGATSTGQDTTILFSI</sequence>
<dbReference type="AlphaFoldDB" id="A0A2B7XE90"/>
<protein>
    <submittedName>
        <fullName evidence="4">Uncharacterized protein</fullName>
    </submittedName>
</protein>
<gene>
    <name evidence="4" type="ORF">AJ79_06359</name>
</gene>
<dbReference type="STRING" id="1447875.A0A2B7XE90"/>
<name>A0A2B7XE90_9EURO</name>
<reference evidence="4 5" key="1">
    <citation type="submission" date="2017-10" db="EMBL/GenBank/DDBJ databases">
        <title>Comparative genomics in systemic dimorphic fungi from Ajellomycetaceae.</title>
        <authorList>
            <person name="Munoz J.F."/>
            <person name="Mcewen J.G."/>
            <person name="Clay O.K."/>
            <person name="Cuomo C.A."/>
        </authorList>
    </citation>
    <scope>NUCLEOTIDE SEQUENCE [LARGE SCALE GENOMIC DNA]</scope>
    <source>
        <strain evidence="4 5">UAMH5409</strain>
    </source>
</reference>
<evidence type="ECO:0000256" key="3">
    <source>
        <dbReference type="SAM" id="SignalP"/>
    </source>
</evidence>
<keyword evidence="1" id="KW-0147">Chitin-binding</keyword>
<feature type="signal peptide" evidence="3">
    <location>
        <begin position="1"/>
        <end position="22"/>
    </location>
</feature>
<feature type="chain" id="PRO_5013401263" evidence="3">
    <location>
        <begin position="23"/>
        <end position="163"/>
    </location>
</feature>